<dbReference type="PIRSF" id="PIRSF006060">
    <property type="entry name" value="AA_transporter"/>
    <property type="match status" value="1"/>
</dbReference>
<feature type="transmembrane region" description="Helical" evidence="6">
    <location>
        <begin position="436"/>
        <end position="455"/>
    </location>
</feature>
<evidence type="ECO:0000256" key="4">
    <source>
        <dbReference type="ARBA" id="ARBA00022989"/>
    </source>
</evidence>
<feature type="transmembrane region" description="Helical" evidence="6">
    <location>
        <begin position="275"/>
        <end position="293"/>
    </location>
</feature>
<feature type="transmembrane region" description="Helical" evidence="6">
    <location>
        <begin position="467"/>
        <end position="486"/>
    </location>
</feature>
<feature type="transmembrane region" description="Helical" evidence="6">
    <location>
        <begin position="69"/>
        <end position="89"/>
    </location>
</feature>
<keyword evidence="4 6" id="KW-1133">Transmembrane helix</keyword>
<dbReference type="RefSeq" id="WP_316410654.1">
    <property type="nucleotide sequence ID" value="NZ_AP027081.1"/>
</dbReference>
<evidence type="ECO:0000256" key="6">
    <source>
        <dbReference type="SAM" id="Phobius"/>
    </source>
</evidence>
<dbReference type="Pfam" id="PF13520">
    <property type="entry name" value="AA_permease_2"/>
    <property type="match status" value="1"/>
</dbReference>
<feature type="transmembrane region" description="Helical" evidence="6">
    <location>
        <begin position="34"/>
        <end position="57"/>
    </location>
</feature>
<dbReference type="GO" id="GO:0015171">
    <property type="term" value="F:amino acid transmembrane transporter activity"/>
    <property type="evidence" value="ECO:0007669"/>
    <property type="project" value="TreeGrafter"/>
</dbReference>
<evidence type="ECO:0000256" key="5">
    <source>
        <dbReference type="ARBA" id="ARBA00023136"/>
    </source>
</evidence>
<dbReference type="GO" id="GO:0016020">
    <property type="term" value="C:membrane"/>
    <property type="evidence" value="ECO:0007669"/>
    <property type="project" value="UniProtKB-SubCell"/>
</dbReference>
<name>A0AA48KEP7_9BACT</name>
<dbReference type="InterPro" id="IPR002293">
    <property type="entry name" value="AA/rel_permease1"/>
</dbReference>
<dbReference type="PANTHER" id="PTHR43243">
    <property type="entry name" value="INNER MEMBRANE TRANSPORTER YGJI-RELATED"/>
    <property type="match status" value="1"/>
</dbReference>
<feature type="transmembrane region" description="Helical" evidence="6">
    <location>
        <begin position="412"/>
        <end position="430"/>
    </location>
</feature>
<keyword evidence="8" id="KW-1185">Reference proteome</keyword>
<evidence type="ECO:0000256" key="2">
    <source>
        <dbReference type="ARBA" id="ARBA00022448"/>
    </source>
</evidence>
<feature type="transmembrane region" description="Helical" evidence="6">
    <location>
        <begin position="243"/>
        <end position="263"/>
    </location>
</feature>
<evidence type="ECO:0000256" key="3">
    <source>
        <dbReference type="ARBA" id="ARBA00022692"/>
    </source>
</evidence>
<evidence type="ECO:0000313" key="8">
    <source>
        <dbReference type="Proteomes" id="UP001228113"/>
    </source>
</evidence>
<protein>
    <recommendedName>
        <fullName evidence="9">Amino acid permease</fullName>
    </recommendedName>
</protein>
<dbReference type="Gene3D" id="1.20.1740.10">
    <property type="entry name" value="Amino acid/polyamine transporter I"/>
    <property type="match status" value="1"/>
</dbReference>
<keyword evidence="5 6" id="KW-0472">Membrane</keyword>
<feature type="transmembrane region" description="Helical" evidence="6">
    <location>
        <begin position="492"/>
        <end position="511"/>
    </location>
</feature>
<feature type="transmembrane region" description="Helical" evidence="6">
    <location>
        <begin position="356"/>
        <end position="382"/>
    </location>
</feature>
<keyword evidence="3 6" id="KW-0812">Transmembrane</keyword>
<feature type="transmembrane region" description="Helical" evidence="6">
    <location>
        <begin position="314"/>
        <end position="336"/>
    </location>
</feature>
<evidence type="ECO:0008006" key="9">
    <source>
        <dbReference type="Google" id="ProtNLM"/>
    </source>
</evidence>
<comment type="subcellular location">
    <subcellularLocation>
        <location evidence="1">Membrane</location>
        <topology evidence="1">Multi-pass membrane protein</topology>
    </subcellularLocation>
</comment>
<reference evidence="7" key="1">
    <citation type="journal article" date="2023" name="Int. J. Syst. Evol. Microbiol.">
        <title>Mesoterricola silvestris gen. nov., sp. nov., Mesoterricola sediminis sp. nov., Geothrix oryzae sp. nov., Geothrix edaphica sp. nov., Geothrix rubra sp. nov., and Geothrix limicola sp. nov., six novel members of Acidobacteriota isolated from soils.</title>
        <authorList>
            <person name="Itoh H."/>
            <person name="Sugisawa Y."/>
            <person name="Mise K."/>
            <person name="Xu Z."/>
            <person name="Kuniyasu M."/>
            <person name="Ushijima N."/>
            <person name="Kawano K."/>
            <person name="Kobayashi E."/>
            <person name="Shiratori Y."/>
            <person name="Masuda Y."/>
            <person name="Senoo K."/>
        </authorList>
    </citation>
    <scope>NUCLEOTIDE SEQUENCE</scope>
    <source>
        <strain evidence="7">W786</strain>
    </source>
</reference>
<evidence type="ECO:0000313" key="7">
    <source>
        <dbReference type="EMBL" id="BDU78275.1"/>
    </source>
</evidence>
<sequence>MIEKLFRSKSLETLKAQAEEPEHQLRRNLGTFDLTMFGIGAIIGAGIFSSIGTAAAGHLADGRLPAGPALVVSILLVAVGCGFTALAYAELASMIPVSGSAYTYAYATLGELMAWIIGWDLLLEYAVSNVAVAISWGDYARSFLANVLGVHVPGWLAMDPRTALQLLPASPPMGLGAKLHLLAQARAGLADGGAVFANWQVLRDAPLVAGFPVTVNLLAVVVTVGVTYLVYLGIRESARANAVMVVLKVLILAAVVAIGARFINPGNWHPFAPHGFGGIQAGAAIIFFAFIGFDAVSTTAEECRDPGHSLPRGILLSLGICTLIYAAVALVVTGMLKYTDLAGKADPLAYIFSQNHMNGVAGVISLGAVIATTAALLVYQVGQPRIFMAMSRDGLLGPWFGRVSPRHRTPSNATLLTGLLVAIPAALLSIDEVVELCNIGTLFAFSVVCAAVMILRKRRPEAVRRFRMPWIWVFAPAGILACLWIAKGLPAVTWIRFFAWLGLGLVIYFAYGLRNSALHTRTEEA</sequence>
<evidence type="ECO:0000256" key="1">
    <source>
        <dbReference type="ARBA" id="ARBA00004141"/>
    </source>
</evidence>
<dbReference type="EMBL" id="AP027081">
    <property type="protein sequence ID" value="BDU78275.1"/>
    <property type="molecule type" value="Genomic_DNA"/>
</dbReference>
<gene>
    <name evidence="7" type="ORF">METESE_32330</name>
</gene>
<dbReference type="KEGG" id="msea:METESE_32330"/>
<feature type="transmembrane region" description="Helical" evidence="6">
    <location>
        <begin position="207"/>
        <end position="231"/>
    </location>
</feature>
<feature type="transmembrane region" description="Helical" evidence="6">
    <location>
        <begin position="101"/>
        <end position="119"/>
    </location>
</feature>
<dbReference type="PANTHER" id="PTHR43243:SF4">
    <property type="entry name" value="CATIONIC AMINO ACID TRANSPORTER 4"/>
    <property type="match status" value="1"/>
</dbReference>
<dbReference type="Proteomes" id="UP001228113">
    <property type="component" value="Chromosome"/>
</dbReference>
<proteinExistence type="predicted"/>
<keyword evidence="2" id="KW-0813">Transport</keyword>
<dbReference type="AlphaFoldDB" id="A0AA48KEP7"/>
<accession>A0AA48KEP7</accession>
<organism evidence="7 8">
    <name type="scientific">Mesoterricola sediminis</name>
    <dbReference type="NCBI Taxonomy" id="2927980"/>
    <lineage>
        <taxon>Bacteria</taxon>
        <taxon>Pseudomonadati</taxon>
        <taxon>Acidobacteriota</taxon>
        <taxon>Holophagae</taxon>
        <taxon>Holophagales</taxon>
        <taxon>Holophagaceae</taxon>
        <taxon>Mesoterricola</taxon>
    </lineage>
</organism>